<sequence length="192" mass="21512">MNFYRVYFNGNSDSVNADGVVIFSQLIDKIRERPQLGVPNQHVDLYFTVNIDDVNNNNCDAMQVLNPLDNMWLDGNLVHPGGLQSYIYVRLNPIVMPVVPPPIGQVRVYNGNGGYVDFDPGCTWETVATNLHLSQGGLKRRNVNNNINISNNVVQSPYPAGEYTVVNAKPYGKRAATKRLIAYYPLGQLHYL</sequence>
<dbReference type="EMBL" id="LODT01000004">
    <property type="protein sequence ID" value="KYR02267.1"/>
    <property type="molecule type" value="Genomic_DNA"/>
</dbReference>
<organism evidence="1 2">
    <name type="scientific">Tieghemostelium lacteum</name>
    <name type="common">Slime mold</name>
    <name type="synonym">Dictyostelium lacteum</name>
    <dbReference type="NCBI Taxonomy" id="361077"/>
    <lineage>
        <taxon>Eukaryota</taxon>
        <taxon>Amoebozoa</taxon>
        <taxon>Evosea</taxon>
        <taxon>Eumycetozoa</taxon>
        <taxon>Dictyostelia</taxon>
        <taxon>Dictyosteliales</taxon>
        <taxon>Raperosteliaceae</taxon>
        <taxon>Tieghemostelium</taxon>
    </lineage>
</organism>
<reference evidence="1 2" key="1">
    <citation type="submission" date="2015-12" db="EMBL/GenBank/DDBJ databases">
        <title>Dictyostelia acquired genes for synthesis and detection of signals that induce cell-type specialization by lateral gene transfer from prokaryotes.</title>
        <authorList>
            <person name="Gloeckner G."/>
            <person name="Schaap P."/>
        </authorList>
    </citation>
    <scope>NUCLEOTIDE SEQUENCE [LARGE SCALE GENOMIC DNA]</scope>
    <source>
        <strain evidence="1 2">TK</strain>
    </source>
</reference>
<evidence type="ECO:0000313" key="2">
    <source>
        <dbReference type="Proteomes" id="UP000076078"/>
    </source>
</evidence>
<keyword evidence="2" id="KW-1185">Reference proteome</keyword>
<protein>
    <submittedName>
        <fullName evidence="1">Uncharacterized protein</fullName>
    </submittedName>
</protein>
<gene>
    <name evidence="1" type="ORF">DLAC_01097</name>
</gene>
<name>A0A152A896_TIELA</name>
<dbReference type="OrthoDB" id="23984at2759"/>
<evidence type="ECO:0000313" key="1">
    <source>
        <dbReference type="EMBL" id="KYR02267.1"/>
    </source>
</evidence>
<accession>A0A152A896</accession>
<comment type="caution">
    <text evidence="1">The sequence shown here is derived from an EMBL/GenBank/DDBJ whole genome shotgun (WGS) entry which is preliminary data.</text>
</comment>
<dbReference type="InParanoid" id="A0A152A896"/>
<dbReference type="AlphaFoldDB" id="A0A152A896"/>
<dbReference type="Proteomes" id="UP000076078">
    <property type="component" value="Unassembled WGS sequence"/>
</dbReference>
<proteinExistence type="predicted"/>